<keyword evidence="3" id="KW-1185">Reference proteome</keyword>
<name>A0AAW0GNL1_9APHY</name>
<gene>
    <name evidence="2" type="ORF">QCA50_004308</name>
</gene>
<proteinExistence type="predicted"/>
<accession>A0AAW0GNL1</accession>
<protein>
    <submittedName>
        <fullName evidence="2">Uncharacterized protein</fullName>
    </submittedName>
</protein>
<dbReference type="AlphaFoldDB" id="A0AAW0GNL1"/>
<dbReference type="Proteomes" id="UP001385951">
    <property type="component" value="Unassembled WGS sequence"/>
</dbReference>
<feature type="region of interest" description="Disordered" evidence="1">
    <location>
        <begin position="75"/>
        <end position="106"/>
    </location>
</feature>
<organism evidence="2 3">
    <name type="scientific">Cerrena zonata</name>
    <dbReference type="NCBI Taxonomy" id="2478898"/>
    <lineage>
        <taxon>Eukaryota</taxon>
        <taxon>Fungi</taxon>
        <taxon>Dikarya</taxon>
        <taxon>Basidiomycota</taxon>
        <taxon>Agaricomycotina</taxon>
        <taxon>Agaricomycetes</taxon>
        <taxon>Polyporales</taxon>
        <taxon>Cerrenaceae</taxon>
        <taxon>Cerrena</taxon>
    </lineage>
</organism>
<feature type="region of interest" description="Disordered" evidence="1">
    <location>
        <begin position="35"/>
        <end position="57"/>
    </location>
</feature>
<feature type="compositionally biased region" description="Pro residues" evidence="1">
    <location>
        <begin position="163"/>
        <end position="173"/>
    </location>
</feature>
<reference evidence="2 3" key="1">
    <citation type="submission" date="2022-09" db="EMBL/GenBank/DDBJ databases">
        <authorList>
            <person name="Palmer J.M."/>
        </authorList>
    </citation>
    <scope>NUCLEOTIDE SEQUENCE [LARGE SCALE GENOMIC DNA]</scope>
    <source>
        <strain evidence="2 3">DSM 7382</strain>
    </source>
</reference>
<sequence>MASALHMHPWYRLPTLKRKTSLEYDSDLVLQGLKSPLSHSSSSTVERDMASLPKPKRRRCDNLEHGFSQLSLTPSVALQTPSVPPVASSSTPYSQPHASGSFSDASYNTNFVPTNVNFTSHEAEMHYPVQIPSADIPPAPVDNVGYSWYEPEKDRIVITDLGPSPPSTPPPPSETRRTEDDTDEPPLHISLPSFLLKRLNNRQSDSLPPLHNSGSDPSKALVLFRPLSIPTVEEPPSPPTHKSHRKRRESYGPSIGVADDDAIEAEDVPIIEEPSVASSLFREEIGRGHLHIEEIHDHADDDAMDIEY</sequence>
<dbReference type="EMBL" id="JASBNA010000004">
    <property type="protein sequence ID" value="KAK7692675.1"/>
    <property type="molecule type" value="Genomic_DNA"/>
</dbReference>
<feature type="region of interest" description="Disordered" evidence="1">
    <location>
        <begin position="156"/>
        <end position="188"/>
    </location>
</feature>
<evidence type="ECO:0000256" key="1">
    <source>
        <dbReference type="SAM" id="MobiDB-lite"/>
    </source>
</evidence>
<comment type="caution">
    <text evidence="2">The sequence shown here is derived from an EMBL/GenBank/DDBJ whole genome shotgun (WGS) entry which is preliminary data.</text>
</comment>
<evidence type="ECO:0000313" key="3">
    <source>
        <dbReference type="Proteomes" id="UP001385951"/>
    </source>
</evidence>
<evidence type="ECO:0000313" key="2">
    <source>
        <dbReference type="EMBL" id="KAK7692675.1"/>
    </source>
</evidence>
<feature type="region of interest" description="Disordered" evidence="1">
    <location>
        <begin position="228"/>
        <end position="256"/>
    </location>
</feature>
<feature type="compositionally biased region" description="Polar residues" evidence="1">
    <location>
        <begin position="93"/>
        <end position="106"/>
    </location>
</feature>